<dbReference type="AlphaFoldDB" id="A0A0D8YBT6"/>
<evidence type="ECO:0000313" key="3">
    <source>
        <dbReference type="Proteomes" id="UP000053766"/>
    </source>
</evidence>
<evidence type="ECO:0000256" key="1">
    <source>
        <dbReference type="SAM" id="MobiDB-lite"/>
    </source>
</evidence>
<dbReference type="OrthoDB" id="5875922at2759"/>
<protein>
    <submittedName>
        <fullName evidence="2">Uncharacterized protein</fullName>
    </submittedName>
</protein>
<reference evidence="3" key="2">
    <citation type="journal article" date="2016" name="Sci. Rep.">
        <title>Dictyocaulus viviparus genome, variome and transcriptome elucidate lungworm biology and support future intervention.</title>
        <authorList>
            <person name="McNulty S.N."/>
            <person name="Strube C."/>
            <person name="Rosa B.A."/>
            <person name="Martin J.C."/>
            <person name="Tyagi R."/>
            <person name="Choi Y.J."/>
            <person name="Wang Q."/>
            <person name="Hallsworth Pepin K."/>
            <person name="Zhang X."/>
            <person name="Ozersky P."/>
            <person name="Wilson R.K."/>
            <person name="Sternberg P.W."/>
            <person name="Gasser R.B."/>
            <person name="Mitreva M."/>
        </authorList>
    </citation>
    <scope>NUCLEOTIDE SEQUENCE [LARGE SCALE GENOMIC DNA]</scope>
    <source>
        <strain evidence="3">HannoverDv2000</strain>
    </source>
</reference>
<name>A0A0D8YBT6_DICVI</name>
<feature type="compositionally biased region" description="Low complexity" evidence="1">
    <location>
        <begin position="131"/>
        <end position="144"/>
    </location>
</feature>
<sequence length="255" mass="29316">MVSKKKLSRIKKKNHCDYSESTPRIGSRLWPRKPQCRHRIEMIEPLIIARVTQECLNHIMIIPHRAEIVQTVSHYHILRYGSTEQLHYKSPFINSSGYGSSSFYRSNNNFTKAGSVGYSVPDTSSRSYRDYASTSSYSNNSSASKYRTSYGLSSSLSYQPKTNFDIRSKTPSYERESNSQANFFNRDCRSVPRIEKISLNTSELKKKRIIDFIDLSVILRRGSVSLLEPPIKFPAKRETLRGVNEYGNPHKNNIS</sequence>
<proteinExistence type="predicted"/>
<dbReference type="Proteomes" id="UP000053766">
    <property type="component" value="Unassembled WGS sequence"/>
</dbReference>
<gene>
    <name evidence="2" type="ORF">DICVIV_00257</name>
</gene>
<organism evidence="2 3">
    <name type="scientific">Dictyocaulus viviparus</name>
    <name type="common">Bovine lungworm</name>
    <dbReference type="NCBI Taxonomy" id="29172"/>
    <lineage>
        <taxon>Eukaryota</taxon>
        <taxon>Metazoa</taxon>
        <taxon>Ecdysozoa</taxon>
        <taxon>Nematoda</taxon>
        <taxon>Chromadorea</taxon>
        <taxon>Rhabditida</taxon>
        <taxon>Rhabditina</taxon>
        <taxon>Rhabditomorpha</taxon>
        <taxon>Strongyloidea</taxon>
        <taxon>Metastrongylidae</taxon>
        <taxon>Dictyocaulus</taxon>
    </lineage>
</organism>
<feature type="region of interest" description="Disordered" evidence="1">
    <location>
        <begin position="126"/>
        <end position="145"/>
    </location>
</feature>
<accession>A0A0D8YBT6</accession>
<reference evidence="2 3" key="1">
    <citation type="submission" date="2013-11" db="EMBL/GenBank/DDBJ databases">
        <title>Draft genome of the bovine lungworm Dictyocaulus viviparus.</title>
        <authorList>
            <person name="Mitreva M."/>
        </authorList>
    </citation>
    <scope>NUCLEOTIDE SEQUENCE [LARGE SCALE GENOMIC DNA]</scope>
    <source>
        <strain evidence="2 3">HannoverDv2000</strain>
    </source>
</reference>
<evidence type="ECO:0000313" key="2">
    <source>
        <dbReference type="EMBL" id="KJH53514.1"/>
    </source>
</evidence>
<keyword evidence="3" id="KW-1185">Reference proteome</keyword>
<dbReference type="EMBL" id="KN716151">
    <property type="protein sequence ID" value="KJH53514.1"/>
    <property type="molecule type" value="Genomic_DNA"/>
</dbReference>